<dbReference type="Proteomes" id="UP001302666">
    <property type="component" value="Chromosome"/>
</dbReference>
<name>A0A2T1AN51_TRISK</name>
<evidence type="ECO:0000313" key="4">
    <source>
        <dbReference type="Proteomes" id="UP001302666"/>
    </source>
</evidence>
<gene>
    <name evidence="1" type="ORF">CLV89_101219</name>
    <name evidence="2" type="ORF">R1T40_12875</name>
</gene>
<dbReference type="Proteomes" id="UP000237718">
    <property type="component" value="Unassembled WGS sequence"/>
</dbReference>
<evidence type="ECO:0000313" key="2">
    <source>
        <dbReference type="EMBL" id="WOI31858.1"/>
    </source>
</evidence>
<dbReference type="EMBL" id="PVUF01000001">
    <property type="protein sequence ID" value="PRZ50003.1"/>
    <property type="molecule type" value="Genomic_DNA"/>
</dbReference>
<sequence>MIEYAATTEVKQGMARAHEARAQVLRDAISWIFARRRTSAPGIRVSRWA</sequence>
<keyword evidence="4" id="KW-1185">Reference proteome</keyword>
<reference evidence="2 4" key="2">
    <citation type="submission" date="2023-10" db="EMBL/GenBank/DDBJ databases">
        <title>Eight complete genome sequences of bacteria isolated from laboratory stock of Giant Kelp gametophytes.</title>
        <authorList>
            <person name="Tolentino B."/>
            <person name="Nuzhdin S."/>
        </authorList>
    </citation>
    <scope>NUCLEOTIDE SEQUENCE [LARGE SCALE GENOMIC DNA]</scope>
    <source>
        <strain evidence="2 4">LC.270.F.C4</strain>
    </source>
</reference>
<proteinExistence type="predicted"/>
<evidence type="ECO:0000313" key="3">
    <source>
        <dbReference type="Proteomes" id="UP000237718"/>
    </source>
</evidence>
<protein>
    <submittedName>
        <fullName evidence="1">Uncharacterized protein</fullName>
    </submittedName>
</protein>
<evidence type="ECO:0000313" key="1">
    <source>
        <dbReference type="EMBL" id="PRZ50003.1"/>
    </source>
</evidence>
<accession>A0A2T1AN51</accession>
<dbReference type="EMBL" id="CP136704">
    <property type="protein sequence ID" value="WOI31858.1"/>
    <property type="molecule type" value="Genomic_DNA"/>
</dbReference>
<reference evidence="1 3" key="1">
    <citation type="submission" date="2018-03" db="EMBL/GenBank/DDBJ databases">
        <title>Genomic Encyclopedia of Archaeal and Bacterial Type Strains, Phase II (KMG-II): from individual species to whole genera.</title>
        <authorList>
            <person name="Goeker M."/>
        </authorList>
    </citation>
    <scope>NUCLEOTIDE SEQUENCE [LARGE SCALE GENOMIC DNA]</scope>
    <source>
        <strain evidence="1 3">DSM 25328</strain>
    </source>
</reference>
<dbReference type="RefSeq" id="WP_317384398.1">
    <property type="nucleotide sequence ID" value="NZ_CP136704.1"/>
</dbReference>
<dbReference type="AlphaFoldDB" id="A0A2T1AN51"/>
<organism evidence="1 3">
    <name type="scientific">Tritonibacter scottomollicae</name>
    <name type="common">Epibacterium scottomollicae</name>
    <dbReference type="NCBI Taxonomy" id="483013"/>
    <lineage>
        <taxon>Bacteria</taxon>
        <taxon>Pseudomonadati</taxon>
        <taxon>Pseudomonadota</taxon>
        <taxon>Alphaproteobacteria</taxon>
        <taxon>Rhodobacterales</taxon>
        <taxon>Paracoccaceae</taxon>
        <taxon>Tritonibacter</taxon>
    </lineage>
</organism>